<dbReference type="KEGG" id="mmuc:C1S78_003060"/>
<organism evidence="3">
    <name type="scientific">Mycolicibacterium mucogenicum DSM 44124</name>
    <dbReference type="NCBI Taxonomy" id="1226753"/>
    <lineage>
        <taxon>Bacteria</taxon>
        <taxon>Bacillati</taxon>
        <taxon>Actinomycetota</taxon>
        <taxon>Actinomycetes</taxon>
        <taxon>Mycobacteriales</taxon>
        <taxon>Mycobacteriaceae</taxon>
        <taxon>Mycolicibacterium</taxon>
    </lineage>
</organism>
<sequence>MTAFELRVFAREITVHRFDTVGGVLDAIVTMIDQLPTLEDRNRARKLLRERLTNVGECSNPEKRWFRSRAAANKYQRRYQPPIPGTKERLYPYECSGGGHWHLTHYTPAQMAAARKRINQPAPYEEPSDEHQ</sequence>
<protein>
    <submittedName>
        <fullName evidence="3">Uncharacterized protein</fullName>
    </submittedName>
</protein>
<dbReference type="GeneID" id="76723865"/>
<dbReference type="AlphaFoldDB" id="A0A8H2J8X9"/>
<dbReference type="EMBL" id="POTL01000001">
    <property type="protein sequence ID" value="TLH51472.1"/>
    <property type="molecule type" value="Genomic_DNA"/>
</dbReference>
<evidence type="ECO:0000313" key="2">
    <source>
        <dbReference type="EMBL" id="QPG70023.1"/>
    </source>
</evidence>
<evidence type="ECO:0000256" key="1">
    <source>
        <dbReference type="SAM" id="MobiDB-lite"/>
    </source>
</evidence>
<evidence type="ECO:0000313" key="3">
    <source>
        <dbReference type="EMBL" id="TLH51472.1"/>
    </source>
</evidence>
<name>A0A8H2J8X9_MYCMU</name>
<dbReference type="EMBL" id="CP062008">
    <property type="protein sequence ID" value="QPG70023.1"/>
    <property type="molecule type" value="Genomic_DNA"/>
</dbReference>
<evidence type="ECO:0000313" key="4">
    <source>
        <dbReference type="Proteomes" id="UP000309231"/>
    </source>
</evidence>
<accession>A0A8H2J8X9</accession>
<reference evidence="3" key="1">
    <citation type="submission" date="2018-01" db="EMBL/GenBank/DDBJ databases">
        <title>Comparative genomics of Mycobacterium mucogenicum and Mycobacterium neoaurum clade members emphasizing tRNA and non-coding RNA.</title>
        <authorList>
            <person name="Behra P.R.K."/>
            <person name="Pettersson B.M.F."/>
            <person name="Das S."/>
            <person name="Dasgupta S."/>
            <person name="Kirsebom L.A."/>
        </authorList>
    </citation>
    <scope>NUCLEOTIDE SEQUENCE</scope>
    <source>
        <strain evidence="3">DSM 44124</strain>
    </source>
</reference>
<reference evidence="2 4" key="2">
    <citation type="journal article" date="2019" name="BMC Evol. Biol.">
        <title>Comparative genomics of Mycobacterium mucogenicum and Mycobacterium neoaurum clade members emphasizing tRNA and non-coding RNA.</title>
        <authorList>
            <person name="Behra P.R.K."/>
            <person name="Pettersson B.M.F."/>
            <person name="Das S."/>
            <person name="Dasgupta S."/>
            <person name="Kirsebom L.A."/>
        </authorList>
    </citation>
    <scope>NUCLEOTIDE SEQUENCE [LARGE SCALE GENOMIC DNA]</scope>
    <source>
        <strain evidence="2 4">DSM 44124</strain>
    </source>
</reference>
<dbReference type="RefSeq" id="WP_053854560.1">
    <property type="nucleotide sequence ID" value="NZ_ANBS01000001.1"/>
</dbReference>
<feature type="region of interest" description="Disordered" evidence="1">
    <location>
        <begin position="113"/>
        <end position="132"/>
    </location>
</feature>
<reference evidence="2 4" key="3">
    <citation type="journal article" date="2019" name="Sci. Rep.">
        <title>Insight into the biology of Mycobacterium mucogenicum and Mycobacterium neoaurum clade members.</title>
        <authorList>
            <person name="Behra P.R.K."/>
            <person name="Pettersson B.M.F."/>
            <person name="Ramesh M."/>
            <person name="Dasgupta S."/>
            <person name="Kirsebom L.A."/>
        </authorList>
    </citation>
    <scope>NUCLEOTIDE SEQUENCE [LARGE SCALE GENOMIC DNA]</scope>
    <source>
        <strain evidence="2 4">DSM 44124</strain>
    </source>
</reference>
<proteinExistence type="predicted"/>
<dbReference type="Proteomes" id="UP000309231">
    <property type="component" value="Chromosome"/>
</dbReference>
<keyword evidence="4" id="KW-1185">Reference proteome</keyword>
<gene>
    <name evidence="2" type="ORF">C1S78_003060</name>
    <name evidence="3" type="ORF">C1S78_03075</name>
</gene>